<reference evidence="1 2" key="1">
    <citation type="submission" date="2013-05" db="EMBL/GenBank/DDBJ databases">
        <title>Complete genome sequence of Bacillus thuringiensis YBT-1518, a typical strain with high toxicity to nematode.</title>
        <authorList>
            <person name="Wang P."/>
            <person name="Zhang C."/>
            <person name="Guo M."/>
            <person name="Guo S."/>
            <person name="Zhu Y."/>
            <person name="Zheng J."/>
            <person name="Zhu L."/>
            <person name="Ruan L."/>
            <person name="Peng D."/>
            <person name="Sun M."/>
        </authorList>
    </citation>
    <scope>NUCLEOTIDE SEQUENCE [LARGE SCALE GENOMIC DNA]</scope>
    <source>
        <strain evidence="1 2">YBT-1518</strain>
        <plasmid evidence="1 2">pBMB0231</plasmid>
    </source>
</reference>
<geneLocation type="plasmid" evidence="1 2">
    <name>pBMB0231</name>
</geneLocation>
<dbReference type="RefSeq" id="WP_023523741.1">
    <property type="nucleotide sequence ID" value="NC_022876.1"/>
</dbReference>
<name>A0A9W3KJ68_BACTU</name>
<sequence>MYFTFQKLEDDFVFTDICPELLNLIFQKRDDLVGKSVDTALHIGDKITRKKLKQLYTLAWNQKKVVFYYFPDKNPDVFIITYLESQKDYNQTTKVMGRCIAVYKRDLQYPLQHAEQVLAL</sequence>
<organism evidence="1 2">
    <name type="scientific">Bacillus thuringiensis YBT-1518</name>
    <dbReference type="NCBI Taxonomy" id="529122"/>
    <lineage>
        <taxon>Bacteria</taxon>
        <taxon>Bacillati</taxon>
        <taxon>Bacillota</taxon>
        <taxon>Bacilli</taxon>
        <taxon>Bacillales</taxon>
        <taxon>Bacillaceae</taxon>
        <taxon>Bacillus</taxon>
        <taxon>Bacillus cereus group</taxon>
    </lineage>
</organism>
<gene>
    <name evidence="1" type="ORF">YBT1518_34096</name>
</gene>
<dbReference type="AlphaFoldDB" id="A0A9W3KJ68"/>
<protein>
    <submittedName>
        <fullName evidence="1">Uncharacterized protein</fullName>
    </submittedName>
</protein>
<evidence type="ECO:0000313" key="1">
    <source>
        <dbReference type="EMBL" id="AHA75498.1"/>
    </source>
</evidence>
<dbReference type="EMBL" id="CP005938">
    <property type="protein sequence ID" value="AHA75498.1"/>
    <property type="molecule type" value="Genomic_DNA"/>
</dbReference>
<evidence type="ECO:0000313" key="2">
    <source>
        <dbReference type="Proteomes" id="UP000018566"/>
    </source>
</evidence>
<dbReference type="Proteomes" id="UP000018566">
    <property type="component" value="Plasmid pBMB0231"/>
</dbReference>
<keyword evidence="1" id="KW-0614">Plasmid</keyword>
<dbReference type="KEGG" id="bthu:YBT1518_34096"/>
<accession>A0A9W3KJ68</accession>
<proteinExistence type="predicted"/>